<dbReference type="RefSeq" id="WP_011458229.1">
    <property type="nucleotide sequence ID" value="NC_007899.1"/>
</dbReference>
<dbReference type="EMBL" id="AP006861">
    <property type="protein sequence ID" value="BAE81450.1"/>
    <property type="molecule type" value="Genomic_DNA"/>
</dbReference>
<feature type="transmembrane region" description="Helical" evidence="1">
    <location>
        <begin position="33"/>
        <end position="53"/>
    </location>
</feature>
<evidence type="ECO:0000313" key="3">
    <source>
        <dbReference type="Proteomes" id="UP000001260"/>
    </source>
</evidence>
<keyword evidence="3" id="KW-1185">Reference proteome</keyword>
<dbReference type="STRING" id="264202.gene:10544505"/>
<protein>
    <submittedName>
        <fullName evidence="2">Uncharacterized protein</fullName>
    </submittedName>
</protein>
<organism evidence="2 3">
    <name type="scientific">Chlamydia felis (strain Fe/C-56)</name>
    <name type="common">Chlamydophila felis</name>
    <dbReference type="NCBI Taxonomy" id="264202"/>
    <lineage>
        <taxon>Bacteria</taxon>
        <taxon>Pseudomonadati</taxon>
        <taxon>Chlamydiota</taxon>
        <taxon>Chlamydiia</taxon>
        <taxon>Chlamydiales</taxon>
        <taxon>Chlamydiaceae</taxon>
        <taxon>Chlamydia/Chlamydophila group</taxon>
        <taxon>Chlamydia</taxon>
    </lineage>
</organism>
<evidence type="ECO:0000256" key="1">
    <source>
        <dbReference type="SAM" id="Phobius"/>
    </source>
</evidence>
<dbReference type="SUPFAM" id="SSF52949">
    <property type="entry name" value="Macro domain-like"/>
    <property type="match status" value="1"/>
</dbReference>
<keyword evidence="1" id="KW-0472">Membrane</keyword>
<proteinExistence type="predicted"/>
<dbReference type="InterPro" id="IPR043472">
    <property type="entry name" value="Macro_dom-like"/>
</dbReference>
<keyword evidence="1" id="KW-0812">Transmembrane</keyword>
<reference evidence="2 3" key="1">
    <citation type="journal article" date="2006" name="DNA Res.">
        <title>Genome sequence of the cat pathogen, Chlamydophila felis.</title>
        <authorList>
            <person name="Azuma Y."/>
            <person name="Hirakawa H."/>
            <person name="Yamashita A."/>
            <person name="Cai Y."/>
            <person name="Rahman M.A."/>
            <person name="Suzuki H."/>
            <person name="Mitaku S."/>
            <person name="Toh H."/>
            <person name="Goto S."/>
            <person name="Murakami T."/>
            <person name="Sugi K."/>
            <person name="Hayashi H."/>
            <person name="Fukushi H."/>
            <person name="Hattori M."/>
            <person name="Kuhara S."/>
            <person name="Shirai M."/>
        </authorList>
    </citation>
    <scope>NUCLEOTIDE SEQUENCE [LARGE SCALE GENOMIC DNA]</scope>
    <source>
        <strain evidence="2 3">Fe/C-56</strain>
    </source>
</reference>
<name>Q253T8_CHLFF</name>
<dbReference type="HOGENOM" id="CLU_069081_0_0_0"/>
<dbReference type="KEGG" id="cfe:BAE81450.1"/>
<gene>
    <name evidence="2" type="ordered locus">CF0678</name>
</gene>
<dbReference type="Proteomes" id="UP000001260">
    <property type="component" value="Chromosome"/>
</dbReference>
<accession>Q253T8</accession>
<evidence type="ECO:0000313" key="2">
    <source>
        <dbReference type="EMBL" id="BAE81450.1"/>
    </source>
</evidence>
<feature type="transmembrane region" description="Helical" evidence="1">
    <location>
        <begin position="59"/>
        <end position="82"/>
    </location>
</feature>
<keyword evidence="1" id="KW-1133">Transmembrane helix</keyword>
<sequence>MSLLSFSPHTNILLNTAKIGVDLCCFKTKTSRVVWEIAILGVSFLLGGALAVASGQSFAFSFPLLIAGAVFLVLSAIILIALKWPRSISSPEFLELTLPGVSSRLRSAFALDQVFPLSNKINNDAAYVLIRSKKTDLQLCFYKGHPLNDPLLKKKESAILLCTNSDRKYNDVIHRSLAVIGRIEKDCWNAIVKPDSMKFPPGSIAHGPWVNKSKETAPVSHLIFINPPTIETLIHTRKPHYKTVTFQDFNHKKAFKNIVNAYLKCFRACRENHITSLQLEFLGLNDIGSHQEEYEIWYSLCSLALLEAIHIEEQNEDKTLKQITVNHQKEFPLLSVLQKAYNEKM</sequence>
<dbReference type="AlphaFoldDB" id="Q253T8"/>